<proteinExistence type="predicted"/>
<dbReference type="AlphaFoldDB" id="A0A2U1KUJ7"/>
<accession>A0A2U1KUJ7</accession>
<comment type="caution">
    <text evidence="2">The sequence shown here is derived from an EMBL/GenBank/DDBJ whole genome shotgun (WGS) entry which is preliminary data.</text>
</comment>
<name>A0A2U1KUJ7_ARTAN</name>
<keyword evidence="3" id="KW-1185">Reference proteome</keyword>
<feature type="compositionally biased region" description="Basic and acidic residues" evidence="1">
    <location>
        <begin position="169"/>
        <end position="179"/>
    </location>
</feature>
<gene>
    <name evidence="2" type="ORF">CTI12_AA563020</name>
</gene>
<sequence>MNQSEMEGRGLPTLYPSLSGDPNKVSIRMNDPAINKTYIGKHLCFTQRHLSERTLARLARSKARRKASSKSTVIENFGPAQHVAAQAETGTKRGIIGYSNETSVSENPDPRLRYVHPPQQVHYAFPPPLSFEEAKAAGAVIEAKLAAARKEIQARSARYLAAAPPVPRYWEDPSKKKASEAAATNTEG</sequence>
<reference evidence="2 3" key="1">
    <citation type="journal article" date="2018" name="Mol. Plant">
        <title>The genome of Artemisia annua provides insight into the evolution of Asteraceae family and artemisinin biosynthesis.</title>
        <authorList>
            <person name="Shen Q."/>
            <person name="Zhang L."/>
            <person name="Liao Z."/>
            <person name="Wang S."/>
            <person name="Yan T."/>
            <person name="Shi P."/>
            <person name="Liu M."/>
            <person name="Fu X."/>
            <person name="Pan Q."/>
            <person name="Wang Y."/>
            <person name="Lv Z."/>
            <person name="Lu X."/>
            <person name="Zhang F."/>
            <person name="Jiang W."/>
            <person name="Ma Y."/>
            <person name="Chen M."/>
            <person name="Hao X."/>
            <person name="Li L."/>
            <person name="Tang Y."/>
            <person name="Lv G."/>
            <person name="Zhou Y."/>
            <person name="Sun X."/>
            <person name="Brodelius P.E."/>
            <person name="Rose J.K.C."/>
            <person name="Tang K."/>
        </authorList>
    </citation>
    <scope>NUCLEOTIDE SEQUENCE [LARGE SCALE GENOMIC DNA]</scope>
    <source>
        <strain evidence="3">cv. Huhao1</strain>
        <tissue evidence="2">Leaf</tissue>
    </source>
</reference>
<dbReference type="Proteomes" id="UP000245207">
    <property type="component" value="Unassembled WGS sequence"/>
</dbReference>
<feature type="region of interest" description="Disordered" evidence="1">
    <location>
        <begin position="167"/>
        <end position="188"/>
    </location>
</feature>
<organism evidence="2 3">
    <name type="scientific">Artemisia annua</name>
    <name type="common">Sweet wormwood</name>
    <dbReference type="NCBI Taxonomy" id="35608"/>
    <lineage>
        <taxon>Eukaryota</taxon>
        <taxon>Viridiplantae</taxon>
        <taxon>Streptophyta</taxon>
        <taxon>Embryophyta</taxon>
        <taxon>Tracheophyta</taxon>
        <taxon>Spermatophyta</taxon>
        <taxon>Magnoliopsida</taxon>
        <taxon>eudicotyledons</taxon>
        <taxon>Gunneridae</taxon>
        <taxon>Pentapetalae</taxon>
        <taxon>asterids</taxon>
        <taxon>campanulids</taxon>
        <taxon>Asterales</taxon>
        <taxon>Asteraceae</taxon>
        <taxon>Asteroideae</taxon>
        <taxon>Anthemideae</taxon>
        <taxon>Artemisiinae</taxon>
        <taxon>Artemisia</taxon>
    </lineage>
</organism>
<protein>
    <submittedName>
        <fullName evidence="2">Uncharacterized protein</fullName>
    </submittedName>
</protein>
<evidence type="ECO:0000313" key="3">
    <source>
        <dbReference type="Proteomes" id="UP000245207"/>
    </source>
</evidence>
<dbReference type="EMBL" id="PKPP01013823">
    <property type="protein sequence ID" value="PWA40397.1"/>
    <property type="molecule type" value="Genomic_DNA"/>
</dbReference>
<feature type="region of interest" description="Disordered" evidence="1">
    <location>
        <begin position="91"/>
        <end position="110"/>
    </location>
</feature>
<evidence type="ECO:0000313" key="2">
    <source>
        <dbReference type="EMBL" id="PWA40397.1"/>
    </source>
</evidence>
<evidence type="ECO:0000256" key="1">
    <source>
        <dbReference type="SAM" id="MobiDB-lite"/>
    </source>
</evidence>